<dbReference type="InterPro" id="IPR016187">
    <property type="entry name" value="CTDL_fold"/>
</dbReference>
<organism evidence="3 4">
    <name type="scientific">Caenorhabditis angaria</name>
    <dbReference type="NCBI Taxonomy" id="860376"/>
    <lineage>
        <taxon>Eukaryota</taxon>
        <taxon>Metazoa</taxon>
        <taxon>Ecdysozoa</taxon>
        <taxon>Nematoda</taxon>
        <taxon>Chromadorea</taxon>
        <taxon>Rhabditida</taxon>
        <taxon>Rhabditina</taxon>
        <taxon>Rhabditomorpha</taxon>
        <taxon>Rhabditoidea</taxon>
        <taxon>Rhabditidae</taxon>
        <taxon>Peloderinae</taxon>
        <taxon>Caenorhabditis</taxon>
    </lineage>
</organism>
<dbReference type="Proteomes" id="UP001152747">
    <property type="component" value="Unassembled WGS sequence"/>
</dbReference>
<evidence type="ECO:0000313" key="3">
    <source>
        <dbReference type="EMBL" id="CAI5439703.1"/>
    </source>
</evidence>
<dbReference type="PANTHER" id="PTHR47753">
    <property type="entry name" value="C-TYPE LECTIN-RELATED"/>
    <property type="match status" value="1"/>
</dbReference>
<dbReference type="OrthoDB" id="5858677at2759"/>
<evidence type="ECO:0000259" key="2">
    <source>
        <dbReference type="PROSITE" id="PS50041"/>
    </source>
</evidence>
<dbReference type="SMART" id="SM00034">
    <property type="entry name" value="CLECT"/>
    <property type="match status" value="1"/>
</dbReference>
<dbReference type="Gene3D" id="3.10.100.10">
    <property type="entry name" value="Mannose-Binding Protein A, subunit A"/>
    <property type="match status" value="1"/>
</dbReference>
<evidence type="ECO:0000256" key="1">
    <source>
        <dbReference type="SAM" id="SignalP"/>
    </source>
</evidence>
<feature type="chain" id="PRO_5040200563" description="C-type lectin domain-containing protein" evidence="1">
    <location>
        <begin position="23"/>
        <end position="548"/>
    </location>
</feature>
<keyword evidence="1" id="KW-0732">Signal</keyword>
<comment type="caution">
    <text evidence="3">The sequence shown here is derived from an EMBL/GenBank/DDBJ whole genome shotgun (WGS) entry which is preliminary data.</text>
</comment>
<dbReference type="PANTHER" id="PTHR47753:SF4">
    <property type="entry name" value="C-TYPE LECTIN DOMAIN-CONTAINING PROTEIN"/>
    <property type="match status" value="1"/>
</dbReference>
<dbReference type="InterPro" id="IPR016186">
    <property type="entry name" value="C-type_lectin-like/link_sf"/>
</dbReference>
<reference evidence="3" key="1">
    <citation type="submission" date="2022-11" db="EMBL/GenBank/DDBJ databases">
        <authorList>
            <person name="Kikuchi T."/>
        </authorList>
    </citation>
    <scope>NUCLEOTIDE SEQUENCE</scope>
    <source>
        <strain evidence="3">PS1010</strain>
    </source>
</reference>
<protein>
    <recommendedName>
        <fullName evidence="2">C-type lectin domain-containing protein</fullName>
    </recommendedName>
</protein>
<gene>
    <name evidence="3" type="ORF">CAMP_LOCUS2340</name>
</gene>
<dbReference type="PROSITE" id="PS50041">
    <property type="entry name" value="C_TYPE_LECTIN_2"/>
    <property type="match status" value="1"/>
</dbReference>
<keyword evidence="4" id="KW-1185">Reference proteome</keyword>
<sequence>MFILQNCAFFLLTLFLIRNSEQYIRDSSFLRFCEKAGGTSSKVIDEKSPNSDKCEVTWKQFPVSDDEEANWYCKTWGPYPLLEFKMKDKKAWCRYENVLSCRDDYTQIEGNCYRKIDKMMTYEKATKLCKKEIVKTKNGKTIHGDLIRLYDVDLIRLLRAFFTDLKKFFIQPDEYLKEYLEFDGGGRDFAVLIDMAIHFNLGPGAIVKLRSKSIAQVICVYKPEETPLSFGFKARLLAPYYYPMQQDGFMTVWRTSGHYSIMRNMDADIWDATIENVPKLNDNIKSSIVTSYAPYYFCCTYDFYEYGKFQSTLVYKPREYEKEWNCHFREHVDSRHSMKITKTECTRTNKLHRENQHTFLFTPEKINSLDIVERPVVQDAPLLCSIFYKNEKRPTKCADGWEEYVRKSGQGVCTIFVRNKIVRYNSAESECKAIGGELVTFSDEQEYDKLMSYKVPIYLGLRKNIGCTRHDSTEKCNRKNIGVWSNKYGESLSKVKDLIRKKWWNNDPDNANNNEKCLLVHGDFGLIDWSCESDAHLACISGYTKYEE</sequence>
<dbReference type="AlphaFoldDB" id="A0A9P1MWT0"/>
<dbReference type="SUPFAM" id="SSF56436">
    <property type="entry name" value="C-type lectin-like"/>
    <property type="match status" value="2"/>
</dbReference>
<accession>A0A9P1MWT0</accession>
<evidence type="ECO:0000313" key="4">
    <source>
        <dbReference type="Proteomes" id="UP001152747"/>
    </source>
</evidence>
<dbReference type="InterPro" id="IPR001304">
    <property type="entry name" value="C-type_lectin-like"/>
</dbReference>
<proteinExistence type="predicted"/>
<dbReference type="EMBL" id="CANHGI010000001">
    <property type="protein sequence ID" value="CAI5439703.1"/>
    <property type="molecule type" value="Genomic_DNA"/>
</dbReference>
<name>A0A9P1MWT0_9PELO</name>
<feature type="signal peptide" evidence="1">
    <location>
        <begin position="1"/>
        <end position="22"/>
    </location>
</feature>
<feature type="domain" description="C-type lectin" evidence="2">
    <location>
        <begin position="409"/>
        <end position="540"/>
    </location>
</feature>